<dbReference type="AlphaFoldDB" id="A0A6J6GHX5"/>
<reference evidence="1" key="1">
    <citation type="submission" date="2020-05" db="EMBL/GenBank/DDBJ databases">
        <authorList>
            <person name="Chiriac C."/>
            <person name="Salcher M."/>
            <person name="Ghai R."/>
            <person name="Kavagutti S V."/>
        </authorList>
    </citation>
    <scope>NUCLEOTIDE SEQUENCE</scope>
</reference>
<organism evidence="1">
    <name type="scientific">freshwater metagenome</name>
    <dbReference type="NCBI Taxonomy" id="449393"/>
    <lineage>
        <taxon>unclassified sequences</taxon>
        <taxon>metagenomes</taxon>
        <taxon>ecological metagenomes</taxon>
    </lineage>
</organism>
<evidence type="ECO:0000313" key="2">
    <source>
        <dbReference type="EMBL" id="CAB4857740.1"/>
    </source>
</evidence>
<name>A0A6J6GHX5_9ZZZZ</name>
<protein>
    <submittedName>
        <fullName evidence="1">Unannotated protein</fullName>
    </submittedName>
</protein>
<proteinExistence type="predicted"/>
<dbReference type="EMBL" id="CAFBPY010000067">
    <property type="protein sequence ID" value="CAB5037161.1"/>
    <property type="molecule type" value="Genomic_DNA"/>
</dbReference>
<evidence type="ECO:0000313" key="3">
    <source>
        <dbReference type="EMBL" id="CAB5037161.1"/>
    </source>
</evidence>
<evidence type="ECO:0000313" key="1">
    <source>
        <dbReference type="EMBL" id="CAB4600951.1"/>
    </source>
</evidence>
<dbReference type="EMBL" id="CAEZUJ010000026">
    <property type="protein sequence ID" value="CAB4600951.1"/>
    <property type="molecule type" value="Genomic_DNA"/>
</dbReference>
<accession>A0A6J6GHX5</accession>
<dbReference type="EMBL" id="CAFBLI010000011">
    <property type="protein sequence ID" value="CAB4857740.1"/>
    <property type="molecule type" value="Genomic_DNA"/>
</dbReference>
<gene>
    <name evidence="1" type="ORF">UFOPK1811_00789</name>
    <name evidence="2" type="ORF">UFOPK3306_00254</name>
    <name evidence="3" type="ORF">UFOPK4209_00546</name>
</gene>
<sequence length="574" mass="62420">MRNTMKIIYALLLSFSVLASTISEVLPAQAADAIVASEFKANSFGLWKESTIYANTRMGSTNKQNWCTGLEDPKCAEYDSLYADLILRPCVTELDRACVENVEAKNSNSVMEKLTLYGESTGQKIASYKVGTRQMPAGGGLSVWKSSELNPDGSEKFYAAHVLLRLISVCDRNTAKITCPVTPSDFKGSVFPVSIKPGTNCREFALQGKCVDSMNFTGSERISLTLRMDNYLTGWIFGRMQNADFSVSPIDYVYNQIRIEGDVTLVPELKASVAKSDIAKDPKLEKFLTDFYTIGRAWPWGTGPGSGSSNDNGLGAPSKTYPDFLAAQTITRIDAPPYAGDFDLFSAFESYLKPFSPKAENVYGLSFSRETNSIFWNISAIANNGFTGCSNDQTKLLGLVVTNAPIFDRGPPEFKDGTLNYRVAGIHLNNDGTLFKGSYTYIVRADTARCYYGFSNAPIAATVEVVSADNSTQVATVLVSENATTGFIKLQAENFTFSSPTIKVKLMQDKPLESVKAETAKAEVAKSEVAKSEVAKAPSAAVVKKVIIITCTKGKATKKFSGANPKCPAGYRKR</sequence>